<accession>A0AAD9PNG8</accession>
<dbReference type="Proteomes" id="UP001214638">
    <property type="component" value="Unassembled WGS sequence"/>
</dbReference>
<feature type="transmembrane region" description="Helical" evidence="1">
    <location>
        <begin position="78"/>
        <end position="97"/>
    </location>
</feature>
<keyword evidence="1" id="KW-0472">Membrane</keyword>
<feature type="transmembrane region" description="Helical" evidence="1">
    <location>
        <begin position="243"/>
        <end position="268"/>
    </location>
</feature>
<feature type="transmembrane region" description="Helical" evidence="1">
    <location>
        <begin position="313"/>
        <end position="336"/>
    </location>
</feature>
<sequence>MLRLYKATRVPGISQCLFCFNYIIKMAITFGDVCMFLVGFNLLQPFQVIVGGSMFAIKRFGGNPNNTSLLVGRSCQGHLLFNLIGAMLMFGLSFLPGEGTCHYLSIACVWLTVVLNVVILLVYAFGNGMKSLKTYFWSLFGASFCIGITEIIVVKALPQSMASFPVGLGCIGIFVCIFHCIIKLVVKMLKKNVDYWLVTSHLLFNVVLSIVSAICWTVCIFGEMDKVTGDEAIPDGPSFGNALLGSINNILIVFAAHVFFFLIYPVILPYNMCKIEHCPTIITICLAFDCAIGFTGNYLSRTVLSGAWTDDKFVLNLIWLGILPIIFFCGIFIYWFHSAKSRVTKLMKENSIFGGFMTVFFYIMCQMLINIAFATCFDNTFKFGTEKEYGVASAGYVCSLCVFALLLGLWFGSYFSDAHARHYTNMKERISNPEDWPTYGRGFFGKMGYWTGKTIVEAFKTIPLLFTTDVVALVSN</sequence>
<feature type="transmembrane region" description="Helical" evidence="1">
    <location>
        <begin position="280"/>
        <end position="301"/>
    </location>
</feature>
<feature type="transmembrane region" description="Helical" evidence="1">
    <location>
        <begin position="202"/>
        <end position="223"/>
    </location>
</feature>
<name>A0AAD9PNG8_9APIC</name>
<feature type="transmembrane region" description="Helical" evidence="1">
    <location>
        <begin position="12"/>
        <end position="30"/>
    </location>
</feature>
<feature type="transmembrane region" description="Helical" evidence="1">
    <location>
        <begin position="163"/>
        <end position="182"/>
    </location>
</feature>
<reference evidence="2" key="1">
    <citation type="journal article" date="2023" name="Nat. Microbiol.">
        <title>Babesia duncani multi-omics identifies virulence factors and drug targets.</title>
        <authorList>
            <person name="Singh P."/>
            <person name="Lonardi S."/>
            <person name="Liang Q."/>
            <person name="Vydyam P."/>
            <person name="Khabirova E."/>
            <person name="Fang T."/>
            <person name="Gihaz S."/>
            <person name="Thekkiniath J."/>
            <person name="Munshi M."/>
            <person name="Abel S."/>
            <person name="Ciampossin L."/>
            <person name="Batugedara G."/>
            <person name="Gupta M."/>
            <person name="Lu X.M."/>
            <person name="Lenz T."/>
            <person name="Chakravarty S."/>
            <person name="Cornillot E."/>
            <person name="Hu Y."/>
            <person name="Ma W."/>
            <person name="Gonzalez L.M."/>
            <person name="Sanchez S."/>
            <person name="Estrada K."/>
            <person name="Sanchez-Flores A."/>
            <person name="Montero E."/>
            <person name="Harb O.S."/>
            <person name="Le Roch K.G."/>
            <person name="Mamoun C.B."/>
        </authorList>
    </citation>
    <scope>NUCLEOTIDE SEQUENCE</scope>
    <source>
        <strain evidence="2">WA1</strain>
    </source>
</reference>
<dbReference type="EMBL" id="JALLKP010000001">
    <property type="protein sequence ID" value="KAK2197578.1"/>
    <property type="molecule type" value="Genomic_DNA"/>
</dbReference>
<keyword evidence="1" id="KW-1133">Transmembrane helix</keyword>
<dbReference type="AlphaFoldDB" id="A0AAD9PNG8"/>
<dbReference type="RefSeq" id="XP_067804420.1">
    <property type="nucleotide sequence ID" value="XM_067945629.1"/>
</dbReference>
<protein>
    <submittedName>
        <fullName evidence="2">Uncharacterized protein</fullName>
    </submittedName>
</protein>
<evidence type="ECO:0000313" key="2">
    <source>
        <dbReference type="EMBL" id="KAK2197578.1"/>
    </source>
</evidence>
<feature type="transmembrane region" description="Helical" evidence="1">
    <location>
        <begin position="36"/>
        <end position="57"/>
    </location>
</feature>
<dbReference type="GeneID" id="94334878"/>
<comment type="caution">
    <text evidence="2">The sequence shown here is derived from an EMBL/GenBank/DDBJ whole genome shotgun (WGS) entry which is preliminary data.</text>
</comment>
<feature type="transmembrane region" description="Helical" evidence="1">
    <location>
        <begin position="103"/>
        <end position="123"/>
    </location>
</feature>
<keyword evidence="1" id="KW-0812">Transmembrane</keyword>
<feature type="transmembrane region" description="Helical" evidence="1">
    <location>
        <begin position="352"/>
        <end position="374"/>
    </location>
</feature>
<feature type="transmembrane region" description="Helical" evidence="1">
    <location>
        <begin position="394"/>
        <end position="416"/>
    </location>
</feature>
<evidence type="ECO:0000313" key="3">
    <source>
        <dbReference type="Proteomes" id="UP001214638"/>
    </source>
</evidence>
<proteinExistence type="predicted"/>
<evidence type="ECO:0000256" key="1">
    <source>
        <dbReference type="SAM" id="Phobius"/>
    </source>
</evidence>
<dbReference type="KEGG" id="bdw:94334878"/>
<feature type="transmembrane region" description="Helical" evidence="1">
    <location>
        <begin position="135"/>
        <end position="157"/>
    </location>
</feature>
<gene>
    <name evidence="2" type="ORF">BdWA1_000580</name>
</gene>
<organism evidence="2 3">
    <name type="scientific">Babesia duncani</name>
    <dbReference type="NCBI Taxonomy" id="323732"/>
    <lineage>
        <taxon>Eukaryota</taxon>
        <taxon>Sar</taxon>
        <taxon>Alveolata</taxon>
        <taxon>Apicomplexa</taxon>
        <taxon>Aconoidasida</taxon>
        <taxon>Piroplasmida</taxon>
        <taxon>Babesiidae</taxon>
        <taxon>Babesia</taxon>
    </lineage>
</organism>
<keyword evidence="3" id="KW-1185">Reference proteome</keyword>